<feature type="transmembrane region" description="Helical" evidence="6">
    <location>
        <begin position="79"/>
        <end position="105"/>
    </location>
</feature>
<evidence type="ECO:0000313" key="9">
    <source>
        <dbReference type="Proteomes" id="UP000283128"/>
    </source>
</evidence>
<keyword evidence="5 6" id="KW-0472">Membrane</keyword>
<dbReference type="PROSITE" id="PS50928">
    <property type="entry name" value="ABC_TM1"/>
    <property type="match status" value="1"/>
</dbReference>
<sequence>MGPDAEDRLMHTFFASFTFMADHFGLLADRTLGHLELSAAAVALALVIALPLGVWLGHRGKGFFLTVSISNIGRALPSLALIAIFLGLLGIGFVNVLTALVVMAVPPVLTHAYLSVEQVDPDLVRAARGMGLTEWQILTRVELPLALPVLFTGIRIAAVYVISSATLAAVAGGGGLGDIILNQVSYGLSGVIAAALWVAVLALAADALFGALRNRLTPRGVLAGRGA</sequence>
<reference evidence="8 9" key="1">
    <citation type="submission" date="2019-01" db="EMBL/GenBank/DDBJ databases">
        <title>Genome sequences of Streptomyces and Rhizobium isolates collected from root and soil.</title>
        <authorList>
            <person name="Chhettri S."/>
            <person name="Sevigny J.L."/>
            <person name="Sen A."/>
            <person name="Ennis N."/>
            <person name="Tisa L."/>
        </authorList>
    </citation>
    <scope>NUCLEOTIDE SEQUENCE [LARGE SCALE GENOMIC DNA]</scope>
    <source>
        <strain evidence="8 9">San01</strain>
    </source>
</reference>
<dbReference type="SUPFAM" id="SSF161098">
    <property type="entry name" value="MetI-like"/>
    <property type="match status" value="1"/>
</dbReference>
<accession>A0A3S2VI42</accession>
<organism evidence="8 9">
    <name type="scientific">Streptomyces antnestii</name>
    <dbReference type="NCBI Taxonomy" id="2494256"/>
    <lineage>
        <taxon>Bacteria</taxon>
        <taxon>Bacillati</taxon>
        <taxon>Actinomycetota</taxon>
        <taxon>Actinomycetes</taxon>
        <taxon>Kitasatosporales</taxon>
        <taxon>Streptomycetaceae</taxon>
        <taxon>Streptomyces</taxon>
    </lineage>
</organism>
<proteinExistence type="inferred from homology"/>
<dbReference type="InterPro" id="IPR000515">
    <property type="entry name" value="MetI-like"/>
</dbReference>
<dbReference type="Pfam" id="PF00528">
    <property type="entry name" value="BPD_transp_1"/>
    <property type="match status" value="1"/>
</dbReference>
<dbReference type="GO" id="GO:0031460">
    <property type="term" value="P:glycine betaine transport"/>
    <property type="evidence" value="ECO:0007669"/>
    <property type="project" value="TreeGrafter"/>
</dbReference>
<evidence type="ECO:0000256" key="4">
    <source>
        <dbReference type="ARBA" id="ARBA00022989"/>
    </source>
</evidence>
<dbReference type="InterPro" id="IPR035906">
    <property type="entry name" value="MetI-like_sf"/>
</dbReference>
<evidence type="ECO:0000256" key="2">
    <source>
        <dbReference type="ARBA" id="ARBA00022448"/>
    </source>
</evidence>
<dbReference type="Proteomes" id="UP000283128">
    <property type="component" value="Unassembled WGS sequence"/>
</dbReference>
<comment type="caution">
    <text evidence="8">The sequence shown here is derived from an EMBL/GenBank/DDBJ whole genome shotgun (WGS) entry which is preliminary data.</text>
</comment>
<keyword evidence="4 6" id="KW-1133">Transmembrane helix</keyword>
<dbReference type="EMBL" id="RZYA01000002">
    <property type="protein sequence ID" value="RVU27817.1"/>
    <property type="molecule type" value="Genomic_DNA"/>
</dbReference>
<dbReference type="InterPro" id="IPR051204">
    <property type="entry name" value="ABC_transp_perm/SBD"/>
</dbReference>
<evidence type="ECO:0000256" key="1">
    <source>
        <dbReference type="ARBA" id="ARBA00004141"/>
    </source>
</evidence>
<dbReference type="AlphaFoldDB" id="A0A3S2VI42"/>
<name>A0A3S2VI42_9ACTN</name>
<evidence type="ECO:0000256" key="5">
    <source>
        <dbReference type="ARBA" id="ARBA00023136"/>
    </source>
</evidence>
<dbReference type="Gene3D" id="1.10.3720.10">
    <property type="entry name" value="MetI-like"/>
    <property type="match status" value="1"/>
</dbReference>
<dbReference type="GO" id="GO:0055085">
    <property type="term" value="P:transmembrane transport"/>
    <property type="evidence" value="ECO:0007669"/>
    <property type="project" value="InterPro"/>
</dbReference>
<comment type="subcellular location">
    <subcellularLocation>
        <location evidence="6">Cell membrane</location>
        <topology evidence="6">Multi-pass membrane protein</topology>
    </subcellularLocation>
    <subcellularLocation>
        <location evidence="1">Membrane</location>
        <topology evidence="1">Multi-pass membrane protein</topology>
    </subcellularLocation>
</comment>
<evidence type="ECO:0000313" key="8">
    <source>
        <dbReference type="EMBL" id="RVU27817.1"/>
    </source>
</evidence>
<feature type="transmembrane region" description="Helical" evidence="6">
    <location>
        <begin position="184"/>
        <end position="205"/>
    </location>
</feature>
<dbReference type="CDD" id="cd06261">
    <property type="entry name" value="TM_PBP2"/>
    <property type="match status" value="1"/>
</dbReference>
<protein>
    <submittedName>
        <fullName evidence="8">ABC transporter permease subunit</fullName>
    </submittedName>
</protein>
<dbReference type="GO" id="GO:0005886">
    <property type="term" value="C:plasma membrane"/>
    <property type="evidence" value="ECO:0007669"/>
    <property type="project" value="UniProtKB-SubCell"/>
</dbReference>
<gene>
    <name evidence="8" type="ORF">EOT10_05900</name>
</gene>
<dbReference type="OrthoDB" id="9801163at2"/>
<feature type="domain" description="ABC transmembrane type-1" evidence="7">
    <location>
        <begin position="31"/>
        <end position="209"/>
    </location>
</feature>
<keyword evidence="3 6" id="KW-0812">Transmembrane</keyword>
<evidence type="ECO:0000256" key="3">
    <source>
        <dbReference type="ARBA" id="ARBA00022692"/>
    </source>
</evidence>
<keyword evidence="2 6" id="KW-0813">Transport</keyword>
<keyword evidence="9" id="KW-1185">Reference proteome</keyword>
<dbReference type="PANTHER" id="PTHR30177:SF33">
    <property type="entry name" value="POSSIBLE OSMOPROTECTANT (GLYCINE BETAINE_CARNITINE_CHOLINE_L-PROLINE) TRANSPORT INTEGRAL MEMBRANE PROTEIN ABC TRANSPORTER PROZ"/>
    <property type="match status" value="1"/>
</dbReference>
<feature type="transmembrane region" description="Helical" evidence="6">
    <location>
        <begin position="37"/>
        <end position="58"/>
    </location>
</feature>
<evidence type="ECO:0000256" key="6">
    <source>
        <dbReference type="RuleBase" id="RU363032"/>
    </source>
</evidence>
<evidence type="ECO:0000259" key="7">
    <source>
        <dbReference type="PROSITE" id="PS50928"/>
    </source>
</evidence>
<dbReference type="PANTHER" id="PTHR30177">
    <property type="entry name" value="GLYCINE BETAINE/L-PROLINE TRANSPORT SYSTEM PERMEASE PROTEIN PROW"/>
    <property type="match status" value="1"/>
</dbReference>
<comment type="similarity">
    <text evidence="6">Belongs to the binding-protein-dependent transport system permease family.</text>
</comment>
<feature type="transmembrane region" description="Helical" evidence="6">
    <location>
        <begin position="145"/>
        <end position="172"/>
    </location>
</feature>